<accession>A0ABV6FN32</accession>
<dbReference type="PROSITE" id="PS51257">
    <property type="entry name" value="PROKAR_LIPOPROTEIN"/>
    <property type="match status" value="1"/>
</dbReference>
<organism evidence="9 10">
    <name type="scientific">Fontibacter flavus</name>
    <dbReference type="NCBI Taxonomy" id="654838"/>
    <lineage>
        <taxon>Bacteria</taxon>
        <taxon>Pseudomonadati</taxon>
        <taxon>Bacteroidota</taxon>
        <taxon>Cytophagia</taxon>
        <taxon>Cytophagales</taxon>
        <taxon>Cyclobacteriaceae</taxon>
        <taxon>Fontibacter</taxon>
    </lineage>
</organism>
<reference evidence="9 10" key="1">
    <citation type="submission" date="2024-09" db="EMBL/GenBank/DDBJ databases">
        <authorList>
            <person name="Sun Q."/>
            <person name="Mori K."/>
        </authorList>
    </citation>
    <scope>NUCLEOTIDE SEQUENCE [LARGE SCALE GENOMIC DNA]</scope>
    <source>
        <strain evidence="9 10">CCM 7650</strain>
    </source>
</reference>
<comment type="similarity">
    <text evidence="2 6">Belongs to the FKBP-type PPIase family.</text>
</comment>
<proteinExistence type="inferred from homology"/>
<keyword evidence="4 5" id="KW-0413">Isomerase</keyword>
<keyword evidence="10" id="KW-1185">Reference proteome</keyword>
<dbReference type="GO" id="GO:0003755">
    <property type="term" value="F:peptidyl-prolyl cis-trans isomerase activity"/>
    <property type="evidence" value="ECO:0007669"/>
    <property type="project" value="UniProtKB-EC"/>
</dbReference>
<evidence type="ECO:0000256" key="3">
    <source>
        <dbReference type="ARBA" id="ARBA00023110"/>
    </source>
</evidence>
<dbReference type="RefSeq" id="WP_382385728.1">
    <property type="nucleotide sequence ID" value="NZ_JBHLWI010000002.1"/>
</dbReference>
<dbReference type="PANTHER" id="PTHR43811:SF19">
    <property type="entry name" value="39 KDA FK506-BINDING NUCLEAR PROTEIN"/>
    <property type="match status" value="1"/>
</dbReference>
<evidence type="ECO:0000259" key="8">
    <source>
        <dbReference type="PROSITE" id="PS50059"/>
    </source>
</evidence>
<evidence type="ECO:0000256" key="4">
    <source>
        <dbReference type="ARBA" id="ARBA00023235"/>
    </source>
</evidence>
<keyword evidence="7" id="KW-0732">Signal</keyword>
<comment type="caution">
    <text evidence="9">The sequence shown here is derived from an EMBL/GenBank/DDBJ whole genome shotgun (WGS) entry which is preliminary data.</text>
</comment>
<evidence type="ECO:0000256" key="1">
    <source>
        <dbReference type="ARBA" id="ARBA00000971"/>
    </source>
</evidence>
<dbReference type="Pfam" id="PF00254">
    <property type="entry name" value="FKBP_C"/>
    <property type="match status" value="1"/>
</dbReference>
<keyword evidence="3 5" id="KW-0697">Rotamase</keyword>
<evidence type="ECO:0000313" key="10">
    <source>
        <dbReference type="Proteomes" id="UP001589797"/>
    </source>
</evidence>
<name>A0ABV6FN32_9BACT</name>
<evidence type="ECO:0000256" key="2">
    <source>
        <dbReference type="ARBA" id="ARBA00006577"/>
    </source>
</evidence>
<comment type="catalytic activity">
    <reaction evidence="1 5 6">
        <text>[protein]-peptidylproline (omega=180) = [protein]-peptidylproline (omega=0)</text>
        <dbReference type="Rhea" id="RHEA:16237"/>
        <dbReference type="Rhea" id="RHEA-COMP:10747"/>
        <dbReference type="Rhea" id="RHEA-COMP:10748"/>
        <dbReference type="ChEBI" id="CHEBI:83833"/>
        <dbReference type="ChEBI" id="CHEBI:83834"/>
        <dbReference type="EC" id="5.2.1.8"/>
    </reaction>
</comment>
<gene>
    <name evidence="9" type="ORF">ACFFIP_01170</name>
</gene>
<evidence type="ECO:0000256" key="7">
    <source>
        <dbReference type="SAM" id="SignalP"/>
    </source>
</evidence>
<feature type="domain" description="PPIase FKBP-type" evidence="8">
    <location>
        <begin position="75"/>
        <end position="175"/>
    </location>
</feature>
<dbReference type="PROSITE" id="PS50059">
    <property type="entry name" value="FKBP_PPIASE"/>
    <property type="match status" value="1"/>
</dbReference>
<dbReference type="Proteomes" id="UP001589797">
    <property type="component" value="Unassembled WGS sequence"/>
</dbReference>
<sequence length="185" mass="20699">MRRVSIGILSLLILLSGCVSDQENFQIIFERDVENIEKYIGENAIPSVKEFNDPALGIWIFWQETSGGGIKPELGDTLTVNYTGKLLNNSVFDTSHEDVARENNIFDPNRTYEPIQFVSGYSQVIAGFEFALFQMEQGDKATVLFPSLYGYGPAQQPGIPSNSPLIFELELVKINGIQEEEVIDE</sequence>
<evidence type="ECO:0000256" key="5">
    <source>
        <dbReference type="PROSITE-ProRule" id="PRU00277"/>
    </source>
</evidence>
<dbReference type="SUPFAM" id="SSF54534">
    <property type="entry name" value="FKBP-like"/>
    <property type="match status" value="1"/>
</dbReference>
<dbReference type="PANTHER" id="PTHR43811">
    <property type="entry name" value="FKBP-TYPE PEPTIDYL-PROLYL CIS-TRANS ISOMERASE FKPA"/>
    <property type="match status" value="1"/>
</dbReference>
<dbReference type="InterPro" id="IPR001179">
    <property type="entry name" value="PPIase_FKBP_dom"/>
</dbReference>
<evidence type="ECO:0000256" key="6">
    <source>
        <dbReference type="RuleBase" id="RU003915"/>
    </source>
</evidence>
<dbReference type="InterPro" id="IPR046357">
    <property type="entry name" value="PPIase_dom_sf"/>
</dbReference>
<dbReference type="EMBL" id="JBHLWI010000002">
    <property type="protein sequence ID" value="MFC0261274.1"/>
    <property type="molecule type" value="Genomic_DNA"/>
</dbReference>
<evidence type="ECO:0000313" key="9">
    <source>
        <dbReference type="EMBL" id="MFC0261274.1"/>
    </source>
</evidence>
<feature type="chain" id="PRO_5046987939" description="Peptidyl-prolyl cis-trans isomerase" evidence="7">
    <location>
        <begin position="22"/>
        <end position="185"/>
    </location>
</feature>
<protein>
    <recommendedName>
        <fullName evidence="6">Peptidyl-prolyl cis-trans isomerase</fullName>
        <ecNumber evidence="6">5.2.1.8</ecNumber>
    </recommendedName>
</protein>
<dbReference type="EC" id="5.2.1.8" evidence="6"/>
<feature type="signal peptide" evidence="7">
    <location>
        <begin position="1"/>
        <end position="21"/>
    </location>
</feature>
<dbReference type="Gene3D" id="3.10.50.40">
    <property type="match status" value="1"/>
</dbReference>